<sequence length="203" mass="22898">KLNVRKLIPGTSVEFTVTENSEKSEDNDNFRAGIVTAAGGRPFCDTRGSYGRYLAKRFDFAKPQKELSELSFKEGEKYNGWISSFNGETKKGTIEVEAPEGERYRKVLFELNNAKLGDQVFDESKVITSGTDVVFEVRAIPDDKKTYTSNDGKEIESTLSQEAFNVTAIDSEILRLKTRHIHEEQSKKESIVKGNIFDVKLLK</sequence>
<name>X6LRC4_RETFI</name>
<gene>
    <name evidence="1" type="ORF">RFI_32996</name>
</gene>
<evidence type="ECO:0000313" key="1">
    <source>
        <dbReference type="EMBL" id="ETO04403.1"/>
    </source>
</evidence>
<evidence type="ECO:0000313" key="2">
    <source>
        <dbReference type="Proteomes" id="UP000023152"/>
    </source>
</evidence>
<organism evidence="1 2">
    <name type="scientific">Reticulomyxa filosa</name>
    <dbReference type="NCBI Taxonomy" id="46433"/>
    <lineage>
        <taxon>Eukaryota</taxon>
        <taxon>Sar</taxon>
        <taxon>Rhizaria</taxon>
        <taxon>Retaria</taxon>
        <taxon>Foraminifera</taxon>
        <taxon>Monothalamids</taxon>
        <taxon>Reticulomyxidae</taxon>
        <taxon>Reticulomyxa</taxon>
    </lineage>
</organism>
<dbReference type="AlphaFoldDB" id="X6LRC4"/>
<keyword evidence="2" id="KW-1185">Reference proteome</keyword>
<feature type="non-terminal residue" evidence="1">
    <location>
        <position position="1"/>
    </location>
</feature>
<reference evidence="1 2" key="1">
    <citation type="journal article" date="2013" name="Curr. Biol.">
        <title>The Genome of the Foraminiferan Reticulomyxa filosa.</title>
        <authorList>
            <person name="Glockner G."/>
            <person name="Hulsmann N."/>
            <person name="Schleicher M."/>
            <person name="Noegel A.A."/>
            <person name="Eichinger L."/>
            <person name="Gallinger C."/>
            <person name="Pawlowski J."/>
            <person name="Sierra R."/>
            <person name="Euteneuer U."/>
            <person name="Pillet L."/>
            <person name="Moustafa A."/>
            <person name="Platzer M."/>
            <person name="Groth M."/>
            <person name="Szafranski K."/>
            <person name="Schliwa M."/>
        </authorList>
    </citation>
    <scope>NUCLEOTIDE SEQUENCE [LARGE SCALE GENOMIC DNA]</scope>
</reference>
<dbReference type="EMBL" id="ASPP01029409">
    <property type="protein sequence ID" value="ETO04403.1"/>
    <property type="molecule type" value="Genomic_DNA"/>
</dbReference>
<proteinExistence type="predicted"/>
<dbReference type="Proteomes" id="UP000023152">
    <property type="component" value="Unassembled WGS sequence"/>
</dbReference>
<comment type="caution">
    <text evidence="1">The sequence shown here is derived from an EMBL/GenBank/DDBJ whole genome shotgun (WGS) entry which is preliminary data.</text>
</comment>
<protein>
    <submittedName>
        <fullName evidence="1">Uncharacterized protein</fullName>
    </submittedName>
</protein>
<accession>X6LRC4</accession>